<organism evidence="1 2">
    <name type="scientific">Hyella patelloides LEGE 07179</name>
    <dbReference type="NCBI Taxonomy" id="945734"/>
    <lineage>
        <taxon>Bacteria</taxon>
        <taxon>Bacillati</taxon>
        <taxon>Cyanobacteriota</taxon>
        <taxon>Cyanophyceae</taxon>
        <taxon>Pleurocapsales</taxon>
        <taxon>Hyellaceae</taxon>
        <taxon>Hyella</taxon>
    </lineage>
</organism>
<proteinExistence type="predicted"/>
<name>A0A563W432_9CYAN</name>
<evidence type="ECO:0000313" key="2">
    <source>
        <dbReference type="Proteomes" id="UP000320055"/>
    </source>
</evidence>
<dbReference type="Gene3D" id="3.90.1720.10">
    <property type="entry name" value="endopeptidase domain like (from Nostoc punctiforme)"/>
    <property type="match status" value="1"/>
</dbReference>
<dbReference type="EMBL" id="CAACVJ010000687">
    <property type="protein sequence ID" value="VEP18452.1"/>
    <property type="molecule type" value="Genomic_DNA"/>
</dbReference>
<protein>
    <recommendedName>
        <fullName evidence="3">LRAT domain-containing protein</fullName>
    </recommendedName>
</protein>
<dbReference type="OrthoDB" id="459290at2"/>
<dbReference type="AlphaFoldDB" id="A0A563W432"/>
<reference evidence="1 2" key="1">
    <citation type="submission" date="2019-01" db="EMBL/GenBank/DDBJ databases">
        <authorList>
            <person name="Brito A."/>
        </authorList>
    </citation>
    <scope>NUCLEOTIDE SEQUENCE [LARGE SCALE GENOMIC DNA]</scope>
    <source>
        <strain evidence="1">1</strain>
    </source>
</reference>
<evidence type="ECO:0000313" key="1">
    <source>
        <dbReference type="EMBL" id="VEP18452.1"/>
    </source>
</evidence>
<gene>
    <name evidence="1" type="ORF">H1P_80007</name>
</gene>
<dbReference type="RefSeq" id="WP_144863574.1">
    <property type="nucleotide sequence ID" value="NZ_LR213772.1"/>
</dbReference>
<sequence>MKITLQEKERIEKFMTAAKYSIALHNCEHFANYVLYGLNLSSQHNLWWKSLGANVIYYLQPTQSTKENCQNYMRQQIADILNDNLRKAKIEKANRKHLEFWSARGVRFKQDD</sequence>
<dbReference type="Proteomes" id="UP000320055">
    <property type="component" value="Unassembled WGS sequence"/>
</dbReference>
<evidence type="ECO:0008006" key="3">
    <source>
        <dbReference type="Google" id="ProtNLM"/>
    </source>
</evidence>
<accession>A0A563W432</accession>
<keyword evidence="2" id="KW-1185">Reference proteome</keyword>